<proteinExistence type="inferred from homology"/>
<evidence type="ECO:0000313" key="9">
    <source>
        <dbReference type="EMBL" id="GLB37561.1"/>
    </source>
</evidence>
<keyword evidence="1" id="KW-0808">Transferase</keyword>
<comment type="caution">
    <text evidence="9">The sequence shown here is derived from an EMBL/GenBank/DDBJ whole genome shotgun (WGS) entry which is preliminary data.</text>
</comment>
<dbReference type="GO" id="GO:0005524">
    <property type="term" value="F:ATP binding"/>
    <property type="evidence" value="ECO:0007669"/>
    <property type="project" value="UniProtKB-UniRule"/>
</dbReference>
<feature type="compositionally biased region" description="Polar residues" evidence="7">
    <location>
        <begin position="468"/>
        <end position="482"/>
    </location>
</feature>
<dbReference type="AlphaFoldDB" id="A0A9P3PLL4"/>
<dbReference type="EMBL" id="BRPK01000004">
    <property type="protein sequence ID" value="GLB37561.1"/>
    <property type="molecule type" value="Genomic_DNA"/>
</dbReference>
<feature type="compositionally biased region" description="Low complexity" evidence="7">
    <location>
        <begin position="331"/>
        <end position="344"/>
    </location>
</feature>
<dbReference type="InterPro" id="IPR011009">
    <property type="entry name" value="Kinase-like_dom_sf"/>
</dbReference>
<evidence type="ECO:0000256" key="4">
    <source>
        <dbReference type="ARBA" id="ARBA00022840"/>
    </source>
</evidence>
<evidence type="ECO:0000256" key="1">
    <source>
        <dbReference type="ARBA" id="ARBA00022679"/>
    </source>
</evidence>
<sequence length="1189" mass="129117">MIASTPTKDHLPFRTRNPSMSPSCRPRHCTPPRLVSATNDPPSYDSPMLTPSPLRQRPLFPNAFNSQLADPDDLFLQSPYKSPAPAHHLQSFYTSKPQPITAEDDEGSIFLASPSTSVSSFSPFFPTSASQPLRTPVKQIHRFPSRSALAAKQVNGGVTSSDALSPATRVGVGTKRKSTPHTSTPIRQHNLTPLVISAQKHNLDSPTDVVMLDRLGPLPAPKFAAASTPQTKAETDAHLRRQTATLTRLKLTDFIAPGDDLGGIDNDSGCEMDEEERCDALFTGSAPASCKAKGKEKEEVAEAISPGGHVTKRRARRRPLSAELLESANRSPSSPSKVPSNPTSHRQRNGGVVFPSVSQLRKRTISGSSSSEPGSPIPRRRVTNTRPCPPKLASVAQHPSRLPMSRQDSVSSATLFFGPAIPQASSSAPTTRSRTNTSLSSSASGVPCVEVSRPKPTNRHSYAGPGANSGNLHAWNTIQTREPSPSPKSSPPAATANRSHDHDEQDMFFGSGPPDSSFMFSVTEGTPSPRSKRTNPPTLPRKYKPRDSGVVLSDDDDDDMSVAGDFLHVMPPASTSVPSIHSDTEDNLVTPGFGPEAGSGWPSVFVTGTDDAESGEGLDVDAFIMRTLAAASKGTHNVKKKVPGTPVKKVKTTYLAGGARPWQSAVAAKVGLRFDWDTKKGKVPRQSLPAAFPAMGKKGAKLSLDQSTDSEDDEDSPGRRRDKYVGLGLGRPSAPTPQDGNPLISRTRWLMRRSSSGAFSSGSESMSSSGTPTRVKSKDPSFLQYTPRIPSQLSPSKTSFRLSPVRTASGSSSSSNATLNSPSIPSSRRFPTANIHCPRPVPLPGRSSEPFAEEQPGRFERDFLEDDELGSGEFGKVIKVRCKNGDDSEVYAVKKSKRFEGPRHRLRLREEVQVLQHLSQVAASASSYEGNRHPNVLAFIDSWEEDEALYIQTELCEAGNLAQFLWEFGRVYPRLSEEKVWKIVVDLSNGLRFIHDAGVIHLDLKPSNVFLTSEGRFKIGDFGMATLWPRPNTLETSSEGGGFEREGDKLYLAPEVLQGRYSKAADVFSFGMTILETATNIVVPDQGEAWHRLRREDFSQVDLDQSPELLDMIRQMMRTEPSLRMSIHAVWAHPVVSRARAIMERMYIAAKRDGTSLFAASPLGSVHKGFLEEILGRRTVENGAMDVSA</sequence>
<feature type="compositionally biased region" description="Low complexity" evidence="7">
    <location>
        <begin position="424"/>
        <end position="444"/>
    </location>
</feature>
<feature type="region of interest" description="Disordered" evidence="7">
    <location>
        <begin position="158"/>
        <end position="186"/>
    </location>
</feature>
<evidence type="ECO:0000256" key="7">
    <source>
        <dbReference type="SAM" id="MobiDB-lite"/>
    </source>
</evidence>
<feature type="region of interest" description="Disordered" evidence="7">
    <location>
        <begin position="420"/>
        <end position="556"/>
    </location>
</feature>
<dbReference type="InterPro" id="IPR000719">
    <property type="entry name" value="Prot_kinase_dom"/>
</dbReference>
<feature type="compositionally biased region" description="Polar residues" evidence="7">
    <location>
        <begin position="518"/>
        <end position="529"/>
    </location>
</feature>
<dbReference type="OrthoDB" id="5337378at2759"/>
<feature type="compositionally biased region" description="Low complexity" evidence="7">
    <location>
        <begin position="365"/>
        <end position="374"/>
    </location>
</feature>
<accession>A0A9P3PLL4</accession>
<keyword evidence="3" id="KW-0418">Kinase</keyword>
<feature type="compositionally biased region" description="Low complexity" evidence="7">
    <location>
        <begin position="803"/>
        <end position="823"/>
    </location>
</feature>
<feature type="compositionally biased region" description="Low complexity" evidence="7">
    <location>
        <begin position="754"/>
        <end position="770"/>
    </location>
</feature>
<feature type="binding site" evidence="6">
    <location>
        <position position="895"/>
    </location>
    <ligand>
        <name>ATP</name>
        <dbReference type="ChEBI" id="CHEBI:30616"/>
    </ligand>
</feature>
<dbReference type="GO" id="GO:0005634">
    <property type="term" value="C:nucleus"/>
    <property type="evidence" value="ECO:0007669"/>
    <property type="project" value="TreeGrafter"/>
</dbReference>
<evidence type="ECO:0000256" key="6">
    <source>
        <dbReference type="PROSITE-ProRule" id="PRU10141"/>
    </source>
</evidence>
<name>A0A9P3PLL4_LYOSH</name>
<evidence type="ECO:0000256" key="3">
    <source>
        <dbReference type="ARBA" id="ARBA00022777"/>
    </source>
</evidence>
<reference evidence="9" key="1">
    <citation type="submission" date="2022-07" db="EMBL/GenBank/DDBJ databases">
        <title>The genome of Lyophyllum shimeji provides insight into the initial evolution of ectomycorrhizal fungal genome.</title>
        <authorList>
            <person name="Kobayashi Y."/>
            <person name="Shibata T."/>
            <person name="Hirakawa H."/>
            <person name="Shigenobu S."/>
            <person name="Nishiyama T."/>
            <person name="Yamada A."/>
            <person name="Hasebe M."/>
            <person name="Kawaguchi M."/>
        </authorList>
    </citation>
    <scope>NUCLEOTIDE SEQUENCE</scope>
    <source>
        <strain evidence="9">AT787</strain>
    </source>
</reference>
<dbReference type="PANTHER" id="PTHR11042">
    <property type="entry name" value="EUKARYOTIC TRANSLATION INITIATION FACTOR 2-ALPHA KINASE EIF2-ALPHA KINASE -RELATED"/>
    <property type="match status" value="1"/>
</dbReference>
<dbReference type="Pfam" id="PF00069">
    <property type="entry name" value="Pkinase"/>
    <property type="match status" value="1"/>
</dbReference>
<organism evidence="9 10">
    <name type="scientific">Lyophyllum shimeji</name>
    <name type="common">Hon-shimeji</name>
    <name type="synonym">Tricholoma shimeji</name>
    <dbReference type="NCBI Taxonomy" id="47721"/>
    <lineage>
        <taxon>Eukaryota</taxon>
        <taxon>Fungi</taxon>
        <taxon>Dikarya</taxon>
        <taxon>Basidiomycota</taxon>
        <taxon>Agaricomycotina</taxon>
        <taxon>Agaricomycetes</taxon>
        <taxon>Agaricomycetidae</taxon>
        <taxon>Agaricales</taxon>
        <taxon>Tricholomatineae</taxon>
        <taxon>Lyophyllaceae</taxon>
        <taxon>Lyophyllum</taxon>
    </lineage>
</organism>
<evidence type="ECO:0000256" key="2">
    <source>
        <dbReference type="ARBA" id="ARBA00022741"/>
    </source>
</evidence>
<dbReference type="Proteomes" id="UP001063166">
    <property type="component" value="Unassembled WGS sequence"/>
</dbReference>
<dbReference type="Gene3D" id="3.30.200.20">
    <property type="entry name" value="Phosphorylase Kinase, domain 1"/>
    <property type="match status" value="1"/>
</dbReference>
<keyword evidence="10" id="KW-1185">Reference proteome</keyword>
<gene>
    <name evidence="9" type="primary">SWE1</name>
    <name evidence="9" type="ORF">LshimejAT787_0406120</name>
</gene>
<evidence type="ECO:0000256" key="5">
    <source>
        <dbReference type="ARBA" id="ARBA00037982"/>
    </source>
</evidence>
<feature type="region of interest" description="Disordered" evidence="7">
    <location>
        <begin position="1"/>
        <end position="63"/>
    </location>
</feature>
<keyword evidence="4 6" id="KW-0067">ATP-binding</keyword>
<dbReference type="InterPro" id="IPR050339">
    <property type="entry name" value="CC_SR_Kinase"/>
</dbReference>
<protein>
    <recommendedName>
        <fullName evidence="8">Protein kinase domain-containing protein</fullName>
    </recommendedName>
</protein>
<comment type="similarity">
    <text evidence="5">Belongs to the protein kinase superfamily. Ser/Thr protein kinase family. GCN2 subfamily.</text>
</comment>
<dbReference type="Gene3D" id="1.10.510.10">
    <property type="entry name" value="Transferase(Phosphotransferase) domain 1"/>
    <property type="match status" value="1"/>
</dbReference>
<feature type="domain" description="Protein kinase" evidence="8">
    <location>
        <begin position="863"/>
        <end position="1136"/>
    </location>
</feature>
<dbReference type="PROSITE" id="PS00107">
    <property type="entry name" value="PROTEIN_KINASE_ATP"/>
    <property type="match status" value="1"/>
</dbReference>
<dbReference type="SUPFAM" id="SSF56112">
    <property type="entry name" value="Protein kinase-like (PK-like)"/>
    <property type="match status" value="1"/>
</dbReference>
<keyword evidence="2 6" id="KW-0547">Nucleotide-binding</keyword>
<feature type="compositionally biased region" description="Polar residues" evidence="7">
    <location>
        <begin position="789"/>
        <end position="801"/>
    </location>
</feature>
<dbReference type="InterPro" id="IPR008271">
    <property type="entry name" value="Ser/Thr_kinase_AS"/>
</dbReference>
<dbReference type="SMART" id="SM00220">
    <property type="entry name" value="S_TKc"/>
    <property type="match status" value="1"/>
</dbReference>
<dbReference type="PROSITE" id="PS00108">
    <property type="entry name" value="PROTEIN_KINASE_ST"/>
    <property type="match status" value="1"/>
</dbReference>
<evidence type="ECO:0000259" key="8">
    <source>
        <dbReference type="PROSITE" id="PS50011"/>
    </source>
</evidence>
<feature type="region of interest" description="Disordered" evidence="7">
    <location>
        <begin position="324"/>
        <end position="407"/>
    </location>
</feature>
<dbReference type="GO" id="GO:0004672">
    <property type="term" value="F:protein kinase activity"/>
    <property type="evidence" value="ECO:0007669"/>
    <property type="project" value="InterPro"/>
</dbReference>
<evidence type="ECO:0000313" key="10">
    <source>
        <dbReference type="Proteomes" id="UP001063166"/>
    </source>
</evidence>
<feature type="region of interest" description="Disordered" evidence="7">
    <location>
        <begin position="683"/>
        <end position="833"/>
    </location>
</feature>
<dbReference type="GO" id="GO:0005737">
    <property type="term" value="C:cytoplasm"/>
    <property type="evidence" value="ECO:0007669"/>
    <property type="project" value="TreeGrafter"/>
</dbReference>
<dbReference type="InterPro" id="IPR017441">
    <property type="entry name" value="Protein_kinase_ATP_BS"/>
</dbReference>
<dbReference type="PROSITE" id="PS50011">
    <property type="entry name" value="PROTEIN_KINASE_DOM"/>
    <property type="match status" value="1"/>
</dbReference>